<dbReference type="InterPro" id="IPR041413">
    <property type="entry name" value="MLTR_LBD"/>
</dbReference>
<comment type="caution">
    <text evidence="2">The sequence shown here is derived from an EMBL/GenBank/DDBJ whole genome shotgun (WGS) entry which is preliminary data.</text>
</comment>
<dbReference type="InterPro" id="IPR010982">
    <property type="entry name" value="Lambda_DNA-bd_dom_sf"/>
</dbReference>
<protein>
    <recommendedName>
        <fullName evidence="1">HTH cro/C1-type domain-containing protein</fullName>
    </recommendedName>
</protein>
<dbReference type="RefSeq" id="WP_028172320.1">
    <property type="nucleotide sequence ID" value="NZ_ADOU02000004.1"/>
</dbReference>
<dbReference type="PROSITE" id="PS50943">
    <property type="entry name" value="HTH_CROC1"/>
    <property type="match status" value="1"/>
</dbReference>
<dbReference type="SMART" id="SM00530">
    <property type="entry name" value="HTH_XRE"/>
    <property type="match status" value="1"/>
</dbReference>
<sequence>MTAHQLPFGILLRRWRERRRLTQTDLALAANSSTRHLSCLETGKAQPSRAIINRLTDLLDVPLRDRNRLLLAAGFAPAYEETSIDGLEAARAAMDRILQAHKPYPAFAVDRRWNVVLSNGALPQLYEGCSEALLEPPINAMRLMLHPAGMGPRILNLAAWRAYCLSVLRQQIEAGADPWLQNLLAEVAAYPAPSDSTTSMGFEQSERLATPLRITTRLGTMSFLNTVTVFGTATDITLAELALEMLFPADNRTIELANLMQSELVDQTSPVAVERGRAGAREHVLMRR</sequence>
<reference evidence="2 3" key="1">
    <citation type="journal article" date="2014" name="BMC Genomics">
        <title>Comparative genomics of Bradyrhizobium japonicum CPAC 15 and Bradyrhizobium diazoefficiens CPAC 7: elite model strains for understanding symbiotic performance with soybean.</title>
        <authorList>
            <person name="Siqueira A.F."/>
            <person name="Ormeno-Orrillo E."/>
            <person name="Souza R.C."/>
            <person name="Rodrigues E.P."/>
            <person name="Almeida L.G."/>
            <person name="Barcellos F.G."/>
            <person name="Batista J.S."/>
            <person name="Nakatami A.S."/>
            <person name="Martinez-Romero E."/>
            <person name="Vasconcelos A.T."/>
            <person name="Hungria M."/>
        </authorList>
    </citation>
    <scope>NUCLEOTIDE SEQUENCE [LARGE SCALE GENOMIC DNA]</scope>
    <source>
        <strain evidence="2 3">SEMIA 5080</strain>
    </source>
</reference>
<dbReference type="PANTHER" id="PTHR35010:SF4">
    <property type="entry name" value="BLL5781 PROTEIN"/>
    <property type="match status" value="1"/>
</dbReference>
<dbReference type="Pfam" id="PF13560">
    <property type="entry name" value="HTH_31"/>
    <property type="match status" value="1"/>
</dbReference>
<proteinExistence type="predicted"/>
<evidence type="ECO:0000313" key="2">
    <source>
        <dbReference type="EMBL" id="KGJ68556.1"/>
    </source>
</evidence>
<name>A0A837CGW8_9BRAD</name>
<dbReference type="InterPro" id="IPR001387">
    <property type="entry name" value="Cro/C1-type_HTH"/>
</dbReference>
<dbReference type="GO" id="GO:0003677">
    <property type="term" value="F:DNA binding"/>
    <property type="evidence" value="ECO:0007669"/>
    <property type="project" value="InterPro"/>
</dbReference>
<feature type="domain" description="HTH cro/C1-type" evidence="1">
    <location>
        <begin position="12"/>
        <end position="66"/>
    </location>
</feature>
<dbReference type="CDD" id="cd00093">
    <property type="entry name" value="HTH_XRE"/>
    <property type="match status" value="1"/>
</dbReference>
<evidence type="ECO:0000313" key="3">
    <source>
        <dbReference type="Proteomes" id="UP000024900"/>
    </source>
</evidence>
<evidence type="ECO:0000259" key="1">
    <source>
        <dbReference type="PROSITE" id="PS50943"/>
    </source>
</evidence>
<organism evidence="2 3">
    <name type="scientific">Bradyrhizobium diazoefficiens SEMIA 5080</name>
    <dbReference type="NCBI Taxonomy" id="754504"/>
    <lineage>
        <taxon>Bacteria</taxon>
        <taxon>Pseudomonadati</taxon>
        <taxon>Pseudomonadota</taxon>
        <taxon>Alphaproteobacteria</taxon>
        <taxon>Hyphomicrobiales</taxon>
        <taxon>Nitrobacteraceae</taxon>
        <taxon>Bradyrhizobium</taxon>
    </lineage>
</organism>
<dbReference type="EMBL" id="ADOU02000004">
    <property type="protein sequence ID" value="KGJ68556.1"/>
    <property type="molecule type" value="Genomic_DNA"/>
</dbReference>
<dbReference type="SUPFAM" id="SSF47413">
    <property type="entry name" value="lambda repressor-like DNA-binding domains"/>
    <property type="match status" value="1"/>
</dbReference>
<dbReference type="PANTHER" id="PTHR35010">
    <property type="entry name" value="BLL4672 PROTEIN-RELATED"/>
    <property type="match status" value="1"/>
</dbReference>
<dbReference type="AlphaFoldDB" id="A0A837CGW8"/>
<dbReference type="Proteomes" id="UP000024900">
    <property type="component" value="Unassembled WGS sequence"/>
</dbReference>
<dbReference type="Gene3D" id="3.30.450.180">
    <property type="match status" value="1"/>
</dbReference>
<gene>
    <name evidence="2" type="ORF">BJA5080_00544</name>
</gene>
<accession>A0A837CGW8</accession>
<dbReference type="Pfam" id="PF17765">
    <property type="entry name" value="MLTR_LBD"/>
    <property type="match status" value="1"/>
</dbReference>
<dbReference type="Gene3D" id="1.10.260.40">
    <property type="entry name" value="lambda repressor-like DNA-binding domains"/>
    <property type="match status" value="1"/>
</dbReference>